<keyword evidence="11" id="KW-0333">Golgi apparatus</keyword>
<dbReference type="GO" id="GO:0006814">
    <property type="term" value="P:sodium ion transport"/>
    <property type="evidence" value="ECO:0007669"/>
    <property type="project" value="UniProtKB-KW"/>
</dbReference>
<accession>A0A6P4ZY78</accession>
<evidence type="ECO:0000256" key="8">
    <source>
        <dbReference type="ARBA" id="ARBA00022824"/>
    </source>
</evidence>
<keyword evidence="14 16" id="KW-0472">Membrane</keyword>
<keyword evidence="9" id="KW-0769">Symport</keyword>
<evidence type="ECO:0000256" key="3">
    <source>
        <dbReference type="ARBA" id="ARBA00004651"/>
    </source>
</evidence>
<dbReference type="PANTHER" id="PTHR18640:SF5">
    <property type="entry name" value="SODIUM_BILE ACID COTRANSPORTER 7"/>
    <property type="match status" value="1"/>
</dbReference>
<dbReference type="InterPro" id="IPR038770">
    <property type="entry name" value="Na+/solute_symporter_sf"/>
</dbReference>
<dbReference type="FunFam" id="1.20.1530.20:FF:000008">
    <property type="entry name" value="Sodium/bile acid cotransporter"/>
    <property type="match status" value="1"/>
</dbReference>
<evidence type="ECO:0000256" key="16">
    <source>
        <dbReference type="SAM" id="Phobius"/>
    </source>
</evidence>
<keyword evidence="12" id="KW-0915">Sodium</keyword>
<keyword evidence="10 16" id="KW-1133">Transmembrane helix</keyword>
<feature type="transmembrane region" description="Helical" evidence="16">
    <location>
        <begin position="233"/>
        <end position="255"/>
    </location>
</feature>
<keyword evidence="13" id="KW-0406">Ion transport</keyword>
<feature type="transmembrane region" description="Helical" evidence="16">
    <location>
        <begin position="70"/>
        <end position="92"/>
    </location>
</feature>
<dbReference type="InterPro" id="IPR016833">
    <property type="entry name" value="Put_Na-Bile_cotransptr"/>
</dbReference>
<dbReference type="GO" id="GO:0005789">
    <property type="term" value="C:endoplasmic reticulum membrane"/>
    <property type="evidence" value="ECO:0007669"/>
    <property type="project" value="UniProtKB-SubCell"/>
</dbReference>
<dbReference type="AlphaFoldDB" id="A0A6P4ZY78"/>
<name>A0A6P4ZY78_BRABE</name>
<feature type="transmembrane region" description="Helical" evidence="16">
    <location>
        <begin position="12"/>
        <end position="29"/>
    </location>
</feature>
<dbReference type="OrthoDB" id="188035at2759"/>
<comment type="similarity">
    <text evidence="4">Belongs to the bile acid:sodium symporter (BASS) (TC 2.A.28) family.</text>
</comment>
<keyword evidence="7 16" id="KW-0812">Transmembrane</keyword>
<dbReference type="RefSeq" id="XP_019634546.1">
    <property type="nucleotide sequence ID" value="XM_019778987.1"/>
</dbReference>
<dbReference type="Proteomes" id="UP000515135">
    <property type="component" value="Unplaced"/>
</dbReference>
<evidence type="ECO:0000256" key="14">
    <source>
        <dbReference type="ARBA" id="ARBA00023136"/>
    </source>
</evidence>
<keyword evidence="15" id="KW-0739">Sodium transport</keyword>
<evidence type="ECO:0000256" key="12">
    <source>
        <dbReference type="ARBA" id="ARBA00023053"/>
    </source>
</evidence>
<dbReference type="GO" id="GO:0015293">
    <property type="term" value="F:symporter activity"/>
    <property type="evidence" value="ECO:0007669"/>
    <property type="project" value="UniProtKB-KW"/>
</dbReference>
<keyword evidence="17" id="KW-1185">Reference proteome</keyword>
<evidence type="ECO:0000313" key="18">
    <source>
        <dbReference type="RefSeq" id="XP_019634546.1"/>
    </source>
</evidence>
<dbReference type="PANTHER" id="PTHR18640">
    <property type="entry name" value="SOLUTE CARRIER FAMILY 10 MEMBER 7"/>
    <property type="match status" value="1"/>
</dbReference>
<sequence>MGVIERVKKEWFLLGIVFVISMAKVDPSLGVKGGPLKPEYTVKYFAVSFIFFNSGLSLKTEDLTSALFQVKLHGFIQTFTLVFIPCLIRVLIKGLQYSPINPWLLKGLMVVGCMPPPVSSAVILTKAVGGNEAAAIFNSALGSFLGIFVTPVLLLLFLGSPSAVPYSTIFGQLTLTVVVPLIVGQVVRRYVKDWLEKSKPPFGSISSCTLLLIIYTTFCDTFSSSDIELDHFSLVSIVCVVLLIQVCLLLFLFFVTRSPSFGFTPSDVVSLMFCATHKSLTLGIPMLKIVFAGYEHLSVISIPLLVYHPTQILLGGVLVSPVRTWMLAAQKVKVTGASKSSNTNSHPAAGEVV</sequence>
<keyword evidence="8" id="KW-0256">Endoplasmic reticulum</keyword>
<evidence type="ECO:0000256" key="9">
    <source>
        <dbReference type="ARBA" id="ARBA00022847"/>
    </source>
</evidence>
<organism evidence="17 18">
    <name type="scientific">Branchiostoma belcheri</name>
    <name type="common">Amphioxus</name>
    <dbReference type="NCBI Taxonomy" id="7741"/>
    <lineage>
        <taxon>Eukaryota</taxon>
        <taxon>Metazoa</taxon>
        <taxon>Chordata</taxon>
        <taxon>Cephalochordata</taxon>
        <taxon>Leptocardii</taxon>
        <taxon>Amphioxiformes</taxon>
        <taxon>Branchiostomatidae</taxon>
        <taxon>Branchiostoma</taxon>
    </lineage>
</organism>
<feature type="transmembrane region" description="Helical" evidence="16">
    <location>
        <begin position="200"/>
        <end position="218"/>
    </location>
</feature>
<evidence type="ECO:0000256" key="13">
    <source>
        <dbReference type="ARBA" id="ARBA00023065"/>
    </source>
</evidence>
<evidence type="ECO:0000256" key="7">
    <source>
        <dbReference type="ARBA" id="ARBA00022692"/>
    </source>
</evidence>
<dbReference type="Pfam" id="PF13593">
    <property type="entry name" value="SBF_like"/>
    <property type="match status" value="1"/>
</dbReference>
<evidence type="ECO:0000256" key="11">
    <source>
        <dbReference type="ARBA" id="ARBA00023034"/>
    </source>
</evidence>
<evidence type="ECO:0000256" key="2">
    <source>
        <dbReference type="ARBA" id="ARBA00004477"/>
    </source>
</evidence>
<evidence type="ECO:0000256" key="4">
    <source>
        <dbReference type="ARBA" id="ARBA00006528"/>
    </source>
</evidence>
<evidence type="ECO:0000256" key="1">
    <source>
        <dbReference type="ARBA" id="ARBA00004394"/>
    </source>
</evidence>
<feature type="transmembrane region" description="Helical" evidence="16">
    <location>
        <begin position="41"/>
        <end position="58"/>
    </location>
</feature>
<dbReference type="GeneID" id="109477652"/>
<evidence type="ECO:0000256" key="15">
    <source>
        <dbReference type="ARBA" id="ARBA00023201"/>
    </source>
</evidence>
<keyword evidence="6" id="KW-1003">Cell membrane</keyword>
<dbReference type="GO" id="GO:0005886">
    <property type="term" value="C:plasma membrane"/>
    <property type="evidence" value="ECO:0007669"/>
    <property type="project" value="UniProtKB-SubCell"/>
</dbReference>
<feature type="transmembrane region" description="Helical" evidence="16">
    <location>
        <begin position="136"/>
        <end position="157"/>
    </location>
</feature>
<evidence type="ECO:0000256" key="5">
    <source>
        <dbReference type="ARBA" id="ARBA00022448"/>
    </source>
</evidence>
<gene>
    <name evidence="18" type="primary">LOC109477652</name>
</gene>
<proteinExistence type="inferred from homology"/>
<feature type="transmembrane region" description="Helical" evidence="16">
    <location>
        <begin position="169"/>
        <end position="188"/>
    </location>
</feature>
<comment type="subcellular location">
    <subcellularLocation>
        <location evidence="3">Cell membrane</location>
        <topology evidence="3">Multi-pass membrane protein</topology>
    </subcellularLocation>
    <subcellularLocation>
        <location evidence="2">Endoplasmic reticulum membrane</location>
        <topology evidence="2">Multi-pass membrane protein</topology>
    </subcellularLocation>
    <subcellularLocation>
        <location evidence="1">Golgi apparatus membrane</location>
    </subcellularLocation>
</comment>
<evidence type="ECO:0000256" key="6">
    <source>
        <dbReference type="ARBA" id="ARBA00022475"/>
    </source>
</evidence>
<reference evidence="18" key="1">
    <citation type="submission" date="2025-08" db="UniProtKB">
        <authorList>
            <consortium name="RefSeq"/>
        </authorList>
    </citation>
    <scope>IDENTIFICATION</scope>
    <source>
        <tissue evidence="18">Gonad</tissue>
    </source>
</reference>
<dbReference type="GO" id="GO:0000139">
    <property type="term" value="C:Golgi membrane"/>
    <property type="evidence" value="ECO:0007669"/>
    <property type="project" value="UniProtKB-SubCell"/>
</dbReference>
<feature type="transmembrane region" description="Helical" evidence="16">
    <location>
        <begin position="104"/>
        <end position="124"/>
    </location>
</feature>
<keyword evidence="5" id="KW-0813">Transport</keyword>
<evidence type="ECO:0000313" key="17">
    <source>
        <dbReference type="Proteomes" id="UP000515135"/>
    </source>
</evidence>
<dbReference type="Gene3D" id="1.20.1530.20">
    <property type="match status" value="1"/>
</dbReference>
<dbReference type="KEGG" id="bbel:109477652"/>
<evidence type="ECO:0000256" key="10">
    <source>
        <dbReference type="ARBA" id="ARBA00022989"/>
    </source>
</evidence>
<protein>
    <submittedName>
        <fullName evidence="18">Sodium/bile acid cotransporter 7-A-like isoform X1</fullName>
    </submittedName>
</protein>
<dbReference type="PIRSF" id="PIRSF026166">
    <property type="entry name" value="UCP026166"/>
    <property type="match status" value="1"/>
</dbReference>